<dbReference type="PANTHER" id="PTHR43156:SF2">
    <property type="entry name" value="STAGE II SPORULATION PROTEIN E"/>
    <property type="match status" value="1"/>
</dbReference>
<gene>
    <name evidence="8" type="ORF">BegalDRAFT_0848</name>
</gene>
<protein>
    <submittedName>
        <fullName evidence="8">Serine phosphatase RsbU, regulator of sigma subunit</fullName>
    </submittedName>
</protein>
<accession>I3CDR5</accession>
<dbReference type="PANTHER" id="PTHR43156">
    <property type="entry name" value="STAGE II SPORULATION PROTEIN E-RELATED"/>
    <property type="match status" value="1"/>
</dbReference>
<dbReference type="Gene3D" id="3.60.40.10">
    <property type="entry name" value="PPM-type phosphatase domain"/>
    <property type="match status" value="1"/>
</dbReference>
<evidence type="ECO:0000313" key="8">
    <source>
        <dbReference type="EMBL" id="EIJ41758.1"/>
    </source>
</evidence>
<reference evidence="8 9" key="1">
    <citation type="submission" date="2011-11" db="EMBL/GenBank/DDBJ databases">
        <title>Improved High-Quality Draft sequence of Beggiatoa alba B18lD.</title>
        <authorList>
            <consortium name="US DOE Joint Genome Institute"/>
            <person name="Lucas S."/>
            <person name="Han J."/>
            <person name="Lapidus A."/>
            <person name="Cheng J.-F."/>
            <person name="Goodwin L."/>
            <person name="Pitluck S."/>
            <person name="Peters L."/>
            <person name="Mikhailova N."/>
            <person name="Held B."/>
            <person name="Detter J.C."/>
            <person name="Han C."/>
            <person name="Tapia R."/>
            <person name="Land M."/>
            <person name="Hauser L."/>
            <person name="Kyrpides N."/>
            <person name="Ivanova N."/>
            <person name="Pagani I."/>
            <person name="Samuel K."/>
            <person name="Teske A."/>
            <person name="Mueller J."/>
            <person name="Woyke T."/>
        </authorList>
    </citation>
    <scope>NUCLEOTIDE SEQUENCE [LARGE SCALE GENOMIC DNA]</scope>
    <source>
        <strain evidence="8 9">B18LD</strain>
    </source>
</reference>
<feature type="domain" description="PPM-type phosphatase" evidence="7">
    <location>
        <begin position="314"/>
        <end position="542"/>
    </location>
</feature>
<dbReference type="RefSeq" id="WP_002683987.1">
    <property type="nucleotide sequence ID" value="NZ_JH600070.1"/>
</dbReference>
<dbReference type="EMBL" id="JH600070">
    <property type="protein sequence ID" value="EIJ41758.1"/>
    <property type="molecule type" value="Genomic_DNA"/>
</dbReference>
<dbReference type="SMART" id="SM00331">
    <property type="entry name" value="PP2C_SIG"/>
    <property type="match status" value="1"/>
</dbReference>
<keyword evidence="2 6" id="KW-0812">Transmembrane</keyword>
<dbReference type="eggNOG" id="COG2208">
    <property type="taxonomic scope" value="Bacteria"/>
</dbReference>
<keyword evidence="3" id="KW-0378">Hydrolase</keyword>
<dbReference type="GO" id="GO:0016020">
    <property type="term" value="C:membrane"/>
    <property type="evidence" value="ECO:0007669"/>
    <property type="project" value="UniProtKB-SubCell"/>
</dbReference>
<feature type="transmembrane region" description="Helical" evidence="6">
    <location>
        <begin position="238"/>
        <end position="259"/>
    </location>
</feature>
<evidence type="ECO:0000256" key="5">
    <source>
        <dbReference type="ARBA" id="ARBA00023136"/>
    </source>
</evidence>
<dbReference type="GO" id="GO:0016791">
    <property type="term" value="F:phosphatase activity"/>
    <property type="evidence" value="ECO:0007669"/>
    <property type="project" value="TreeGrafter"/>
</dbReference>
<evidence type="ECO:0000313" key="9">
    <source>
        <dbReference type="Proteomes" id="UP000005744"/>
    </source>
</evidence>
<dbReference type="Proteomes" id="UP000005744">
    <property type="component" value="Unassembled WGS sequence"/>
</dbReference>
<dbReference type="OrthoDB" id="9803176at2"/>
<dbReference type="InterPro" id="IPR029095">
    <property type="entry name" value="NarX-like_N"/>
</dbReference>
<keyword evidence="9" id="KW-1185">Reference proteome</keyword>
<evidence type="ECO:0000256" key="1">
    <source>
        <dbReference type="ARBA" id="ARBA00004141"/>
    </source>
</evidence>
<dbReference type="Pfam" id="PF07228">
    <property type="entry name" value="SpoIIE"/>
    <property type="match status" value="1"/>
</dbReference>
<keyword evidence="5 6" id="KW-0472">Membrane</keyword>
<evidence type="ECO:0000256" key="2">
    <source>
        <dbReference type="ARBA" id="ARBA00022692"/>
    </source>
</evidence>
<keyword evidence="4 6" id="KW-1133">Transmembrane helix</keyword>
<name>I3CDR5_9GAMM</name>
<dbReference type="HOGENOM" id="CLU_541510_0_0_6"/>
<dbReference type="Pfam" id="PF13675">
    <property type="entry name" value="PilJ"/>
    <property type="match status" value="1"/>
</dbReference>
<dbReference type="SUPFAM" id="SSF81606">
    <property type="entry name" value="PP2C-like"/>
    <property type="match status" value="1"/>
</dbReference>
<dbReference type="STRING" id="395493.BegalDRAFT_0848"/>
<evidence type="ECO:0000256" key="4">
    <source>
        <dbReference type="ARBA" id="ARBA00022989"/>
    </source>
</evidence>
<feature type="transmembrane region" description="Helical" evidence="6">
    <location>
        <begin position="15"/>
        <end position="38"/>
    </location>
</feature>
<dbReference type="InterPro" id="IPR052016">
    <property type="entry name" value="Bact_Sigma-Reg"/>
</dbReference>
<evidence type="ECO:0000259" key="7">
    <source>
        <dbReference type="SMART" id="SM00331"/>
    </source>
</evidence>
<dbReference type="InterPro" id="IPR036457">
    <property type="entry name" value="PPM-type-like_dom_sf"/>
</dbReference>
<evidence type="ECO:0000256" key="6">
    <source>
        <dbReference type="SAM" id="Phobius"/>
    </source>
</evidence>
<sequence>MLTKEKLLQLNAGKYRFVIISIALFIMIDVGVLIPNFILSSQIKQDAVGINLAGRQRMLSQRMVKVLLQLEIEQLDNVRLQKILSELQDTTQLFDLTLTAFQHGQFPLSQIPLFLTISNSYHATTLTELKKTVDLFSLTLNAFDKGDTTRGGNGDIVFLPEVATPAARLAVSQAVQIWQPYYTKLQLVLTSSENINKEYLNQAIEYGLANNLILLDLMNQLTTELEYIANHKAATIQLIQIIGIILVAINFIILVFQVLHRLKKRDLALLEAHEHITELNKKLTSENLRMSMELTIASQLQQILLPKDNELENINYLDIANFMRPATEVGGDYYDILQCEQGRVVISIGDVTGHGLESGVFTIMVQAVVRTLLTQQEYNYTRFLESANKVIYDNARRMGSDKCLTFSLLDYQYRHDGNGCLRVVGQHESVILVQNGQLQLIDTIDLGFPIGLIDSVASYVQMFQLVLNPDDVVVLYTDGITEAERISNKGREQYGITRLCQCVQNVWQCTATDIKEAILADVLAFMGSNKQLDDISLIVLKQR</sequence>
<dbReference type="AlphaFoldDB" id="I3CDR5"/>
<evidence type="ECO:0000256" key="3">
    <source>
        <dbReference type="ARBA" id="ARBA00022801"/>
    </source>
</evidence>
<dbReference type="InterPro" id="IPR001932">
    <property type="entry name" value="PPM-type_phosphatase-like_dom"/>
</dbReference>
<comment type="subcellular location">
    <subcellularLocation>
        <location evidence="1">Membrane</location>
        <topology evidence="1">Multi-pass membrane protein</topology>
    </subcellularLocation>
</comment>
<proteinExistence type="predicted"/>
<organism evidence="8 9">
    <name type="scientific">Beggiatoa alba B18LD</name>
    <dbReference type="NCBI Taxonomy" id="395493"/>
    <lineage>
        <taxon>Bacteria</taxon>
        <taxon>Pseudomonadati</taxon>
        <taxon>Pseudomonadota</taxon>
        <taxon>Gammaproteobacteria</taxon>
        <taxon>Thiotrichales</taxon>
        <taxon>Thiotrichaceae</taxon>
        <taxon>Beggiatoa</taxon>
    </lineage>
</organism>